<dbReference type="FunFam" id="3.30.360.10:FF:000008">
    <property type="entry name" value="Alpha-aminoadipic semialdehyde synthase, mitochondrial"/>
    <property type="match status" value="1"/>
</dbReference>
<dbReference type="Pfam" id="PF16653">
    <property type="entry name" value="Sacchrp_dh_C"/>
    <property type="match status" value="1"/>
</dbReference>
<evidence type="ECO:0000256" key="1">
    <source>
        <dbReference type="ARBA" id="ARBA00022857"/>
    </source>
</evidence>
<dbReference type="FunFam" id="3.40.50.720:FF:000072">
    <property type="entry name" value="Saccharopine dehydrogenase [NADP(+), L-glutamate-forming]"/>
    <property type="match status" value="1"/>
</dbReference>
<dbReference type="InterPro" id="IPR032095">
    <property type="entry name" value="Sacchrp_dh-like_C"/>
</dbReference>
<feature type="domain" description="Saccharopine dehydrogenase-like C-terminal" evidence="5">
    <location>
        <begin position="125"/>
        <end position="442"/>
    </location>
</feature>
<protein>
    <submittedName>
        <fullName evidence="6">Saccharopine reductase</fullName>
    </submittedName>
</protein>
<keyword evidence="3" id="KW-0457">Lysine biosynthesis</keyword>
<dbReference type="GO" id="GO:0004753">
    <property type="term" value="F:saccharopine dehydrogenase activity"/>
    <property type="evidence" value="ECO:0007669"/>
    <property type="project" value="TreeGrafter"/>
</dbReference>
<accession>A0A4T0BVQ8</accession>
<comment type="caution">
    <text evidence="6">The sequence shown here is derived from an EMBL/GenBank/DDBJ whole genome shotgun (WGS) entry which is preliminary data.</text>
</comment>
<dbReference type="Gene3D" id="3.40.50.720">
    <property type="entry name" value="NAD(P)-binding Rossmann-like Domain"/>
    <property type="match status" value="1"/>
</dbReference>
<dbReference type="EMBL" id="QZBZ01000106">
    <property type="protein sequence ID" value="TIA36344.1"/>
    <property type="molecule type" value="Genomic_DNA"/>
</dbReference>
<keyword evidence="3" id="KW-0028">Amino-acid biosynthesis</keyword>
<gene>
    <name evidence="6" type="ORF">D6C78_05494</name>
</gene>
<evidence type="ECO:0000256" key="3">
    <source>
        <dbReference type="ARBA" id="ARBA00023154"/>
    </source>
</evidence>
<keyword evidence="2" id="KW-0560">Oxidoreductase</keyword>
<dbReference type="PANTHER" id="PTHR11133:SF22">
    <property type="entry name" value="ALPHA-AMINOADIPIC SEMIALDEHYDE SYNTHASE, MITOCHONDRIAL"/>
    <property type="match status" value="1"/>
</dbReference>
<evidence type="ECO:0000259" key="5">
    <source>
        <dbReference type="Pfam" id="PF16653"/>
    </source>
</evidence>
<dbReference type="InterPro" id="IPR036291">
    <property type="entry name" value="NAD(P)-bd_dom_sf"/>
</dbReference>
<organism evidence="6 7">
    <name type="scientific">Aureobasidium pullulans</name>
    <name type="common">Black yeast</name>
    <name type="synonym">Pullularia pullulans</name>
    <dbReference type="NCBI Taxonomy" id="5580"/>
    <lineage>
        <taxon>Eukaryota</taxon>
        <taxon>Fungi</taxon>
        <taxon>Dikarya</taxon>
        <taxon>Ascomycota</taxon>
        <taxon>Pezizomycotina</taxon>
        <taxon>Dothideomycetes</taxon>
        <taxon>Dothideomycetidae</taxon>
        <taxon>Dothideales</taxon>
        <taxon>Saccotheciaceae</taxon>
        <taxon>Aureobasidium</taxon>
    </lineage>
</organism>
<dbReference type="Gene3D" id="3.30.360.10">
    <property type="entry name" value="Dihydrodipicolinate Reductase, domain 2"/>
    <property type="match status" value="1"/>
</dbReference>
<evidence type="ECO:0000256" key="2">
    <source>
        <dbReference type="ARBA" id="ARBA00023002"/>
    </source>
</evidence>
<sequence>MSTNKILVLGSGMVARPCVEYLARDPKNRITVGSRTLQAAQRLIENLDRSQAIRLDVTHQQELDEAIAETDVVISLVPFVYHEKVIKSAIAMKKHTVTTSYASPAIRALEKNAIEAGVVLINEVGVDPGVDHLYAIKTINEVHAERGKQIREFYSYCGGLPAPEHASNPLGMKFSWSPRGVLLSQCNSASFLKDGQHVEIPATELMAAATPYHVADGYNFLAYPNRNSVPFREFYDIPEATTVIRGSLRYNGNPQLTRALLKTGWLDTEAKEWLVEGMTWGQITTKLTNAENTTESCIASSIRQSCSYASQPELDLIIDGFQWMGLMSNTVAEVQGTLIDTLAKHLEKTMRFSPGERDLVMLQHKFIIEWSDGRIETRTSTLELFGDSTGHSGMSLSVGVTCGIATQLLLDGHKAFTTPGLVIPYTLEVCEPIRELVEREGIKLIEKTL</sequence>
<dbReference type="AlphaFoldDB" id="A0A4T0BVQ8"/>
<evidence type="ECO:0000259" key="4">
    <source>
        <dbReference type="Pfam" id="PF03435"/>
    </source>
</evidence>
<feature type="domain" description="Saccharopine dehydrogenase NADP binding" evidence="4">
    <location>
        <begin position="6"/>
        <end position="121"/>
    </location>
</feature>
<proteinExistence type="predicted"/>
<dbReference type="GO" id="GO:0005737">
    <property type="term" value="C:cytoplasm"/>
    <property type="evidence" value="ECO:0007669"/>
    <property type="project" value="TreeGrafter"/>
</dbReference>
<dbReference type="SUPFAM" id="SSF55347">
    <property type="entry name" value="Glyceraldehyde-3-phosphate dehydrogenase-like, C-terminal domain"/>
    <property type="match status" value="1"/>
</dbReference>
<evidence type="ECO:0000313" key="7">
    <source>
        <dbReference type="Proteomes" id="UP000308724"/>
    </source>
</evidence>
<dbReference type="Proteomes" id="UP000308724">
    <property type="component" value="Unassembled WGS sequence"/>
</dbReference>
<reference evidence="6 7" key="1">
    <citation type="submission" date="2018-10" db="EMBL/GenBank/DDBJ databases">
        <title>Fifty Aureobasidium pullulans genomes reveal a recombining polyextremotolerant generalist.</title>
        <authorList>
            <person name="Gostincar C."/>
            <person name="Turk M."/>
            <person name="Zajc J."/>
            <person name="Gunde-Cimerman N."/>
        </authorList>
    </citation>
    <scope>NUCLEOTIDE SEQUENCE [LARGE SCALE GENOMIC DNA]</scope>
    <source>
        <strain evidence="6 7">EXF-1645</strain>
    </source>
</reference>
<dbReference type="InterPro" id="IPR005097">
    <property type="entry name" value="Sacchrp_dh_NADP-bd"/>
</dbReference>
<dbReference type="Pfam" id="PF03435">
    <property type="entry name" value="Sacchrp_dh_NADP"/>
    <property type="match status" value="1"/>
</dbReference>
<keyword evidence="1" id="KW-0521">NADP</keyword>
<evidence type="ECO:0000313" key="6">
    <source>
        <dbReference type="EMBL" id="TIA36344.1"/>
    </source>
</evidence>
<dbReference type="SUPFAM" id="SSF51735">
    <property type="entry name" value="NAD(P)-binding Rossmann-fold domains"/>
    <property type="match status" value="1"/>
</dbReference>
<dbReference type="InterPro" id="IPR051168">
    <property type="entry name" value="AASS"/>
</dbReference>
<dbReference type="GO" id="GO:0019878">
    <property type="term" value="P:lysine biosynthetic process via aminoadipic acid"/>
    <property type="evidence" value="ECO:0007669"/>
    <property type="project" value="TreeGrafter"/>
</dbReference>
<dbReference type="Gene3D" id="1.10.1870.10">
    <property type="entry name" value="Domain 3, Saccharopine reductase"/>
    <property type="match status" value="1"/>
</dbReference>
<dbReference type="PANTHER" id="PTHR11133">
    <property type="entry name" value="SACCHAROPINE DEHYDROGENASE"/>
    <property type="match status" value="1"/>
</dbReference>
<name>A0A4T0BVQ8_AURPU</name>